<sequence>MRIEEQLAIKLLAQASAMLGRAVNETLCTEPDRRVVRGMVAEAKELLQEFEEQYFDDPAPKA</sequence>
<dbReference type="EMBL" id="CP051775">
    <property type="protein sequence ID" value="QJE72542.1"/>
    <property type="molecule type" value="Genomic_DNA"/>
</dbReference>
<keyword evidence="2" id="KW-1185">Reference proteome</keyword>
<protein>
    <submittedName>
        <fullName evidence="1">Uncharacterized protein</fullName>
    </submittedName>
</protein>
<name>A0A858R5E8_9PROT</name>
<proteinExistence type="predicted"/>
<organism evidence="1 2">
    <name type="scientific">Aerophototrophica crusticola</name>
    <dbReference type="NCBI Taxonomy" id="1709002"/>
    <lineage>
        <taxon>Bacteria</taxon>
        <taxon>Pseudomonadati</taxon>
        <taxon>Pseudomonadota</taxon>
        <taxon>Alphaproteobacteria</taxon>
        <taxon>Rhodospirillales</taxon>
        <taxon>Rhodospirillaceae</taxon>
        <taxon>Aerophototrophica</taxon>
    </lineage>
</organism>
<evidence type="ECO:0000313" key="1">
    <source>
        <dbReference type="EMBL" id="QJE72542.1"/>
    </source>
</evidence>
<dbReference type="Proteomes" id="UP000501891">
    <property type="component" value="Chromosome"/>
</dbReference>
<dbReference type="KEGG" id="acru:HHL28_05010"/>
<reference evidence="1" key="1">
    <citation type="submission" date="2020-04" db="EMBL/GenBank/DDBJ databases">
        <title>A desert anoxygenic phototrophic bacterium fixes CO2 using RubisCO under aerobic conditions.</title>
        <authorList>
            <person name="Tang K."/>
        </authorList>
    </citation>
    <scope>NUCLEOTIDE SEQUENCE [LARGE SCALE GENOMIC DNA]</scope>
    <source>
        <strain evidence="1">MIMtkB3</strain>
    </source>
</reference>
<gene>
    <name evidence="1" type="ORF">HHL28_05010</name>
</gene>
<evidence type="ECO:0000313" key="2">
    <source>
        <dbReference type="Proteomes" id="UP000501891"/>
    </source>
</evidence>
<dbReference type="AlphaFoldDB" id="A0A858R5E8"/>
<accession>A0A858R5E8</accession>